<keyword evidence="5" id="KW-0045">Antibiotic biosynthesis</keyword>
<dbReference type="Proteomes" id="UP000662185">
    <property type="component" value="Unassembled WGS sequence"/>
</dbReference>
<reference evidence="8" key="1">
    <citation type="journal article" date="2020" name="ISME J.">
        <title>Comparative genomics reveals insights into cyanobacterial evolution and habitat adaptation.</title>
        <authorList>
            <person name="Chen M.Y."/>
            <person name="Teng W.K."/>
            <person name="Zhao L."/>
            <person name="Hu C.X."/>
            <person name="Zhou Y.K."/>
            <person name="Han B.P."/>
            <person name="Song L.R."/>
            <person name="Shu W.S."/>
        </authorList>
    </citation>
    <scope>NUCLEOTIDE SEQUENCE [LARGE SCALE GENOMIC DNA]</scope>
    <source>
        <strain evidence="8">FACHB-251</strain>
    </source>
</reference>
<dbReference type="SUPFAM" id="SSF56801">
    <property type="entry name" value="Acetyl-CoA synthetase-like"/>
    <property type="match status" value="1"/>
</dbReference>
<dbReference type="FunFam" id="3.40.50.980:FF:000002">
    <property type="entry name" value="Enterobactin synthetase component F"/>
    <property type="match status" value="1"/>
</dbReference>
<dbReference type="Gene3D" id="1.10.1200.10">
    <property type="entry name" value="ACP-like"/>
    <property type="match status" value="1"/>
</dbReference>
<dbReference type="PANTHER" id="PTHR45398">
    <property type="match status" value="1"/>
</dbReference>
<proteinExistence type="inferred from homology"/>
<dbReference type="SUPFAM" id="SSF52777">
    <property type="entry name" value="CoA-dependent acyltransferases"/>
    <property type="match status" value="4"/>
</dbReference>
<dbReference type="FunFam" id="3.40.50.12780:FF:000012">
    <property type="entry name" value="Non-ribosomal peptide synthetase"/>
    <property type="match status" value="1"/>
</dbReference>
<dbReference type="InterPro" id="IPR020845">
    <property type="entry name" value="AMP-binding_CS"/>
</dbReference>
<keyword evidence="4" id="KW-0597">Phosphoprotein</keyword>
<dbReference type="InterPro" id="IPR006162">
    <property type="entry name" value="Ppantetheine_attach_site"/>
</dbReference>
<dbReference type="Gene3D" id="3.30.300.30">
    <property type="match status" value="1"/>
</dbReference>
<dbReference type="PROSITE" id="PS00012">
    <property type="entry name" value="PHOSPHOPANTETHEINE"/>
    <property type="match status" value="1"/>
</dbReference>
<dbReference type="Pfam" id="PF00550">
    <property type="entry name" value="PP-binding"/>
    <property type="match status" value="1"/>
</dbReference>
<dbReference type="InterPro" id="IPR009081">
    <property type="entry name" value="PP-bd_ACP"/>
</dbReference>
<keyword evidence="3" id="KW-0596">Phosphopantetheine</keyword>
<dbReference type="GO" id="GO:0017000">
    <property type="term" value="P:antibiotic biosynthetic process"/>
    <property type="evidence" value="ECO:0007669"/>
    <property type="project" value="UniProtKB-KW"/>
</dbReference>
<dbReference type="Gene3D" id="3.30.559.30">
    <property type="entry name" value="Nonribosomal peptide synthetase, condensation domain"/>
    <property type="match status" value="2"/>
</dbReference>
<protein>
    <submittedName>
        <fullName evidence="7">Amino acid adenylation domain-containing protein</fullName>
    </submittedName>
</protein>
<evidence type="ECO:0000256" key="4">
    <source>
        <dbReference type="ARBA" id="ARBA00022553"/>
    </source>
</evidence>
<dbReference type="InterPro" id="IPR025110">
    <property type="entry name" value="AMP-bd_C"/>
</dbReference>
<dbReference type="InterPro" id="IPR001242">
    <property type="entry name" value="Condensation_dom"/>
</dbReference>
<dbReference type="InterPro" id="IPR000873">
    <property type="entry name" value="AMP-dep_synth/lig_dom"/>
</dbReference>
<name>A0A926WF16_9NOST</name>
<dbReference type="Pfam" id="PF00501">
    <property type="entry name" value="AMP-binding"/>
    <property type="match status" value="1"/>
</dbReference>
<organism evidence="7 8">
    <name type="scientific">Anabaena sphaerica FACHB-251</name>
    <dbReference type="NCBI Taxonomy" id="2692883"/>
    <lineage>
        <taxon>Bacteria</taxon>
        <taxon>Bacillati</taxon>
        <taxon>Cyanobacteriota</taxon>
        <taxon>Cyanophyceae</taxon>
        <taxon>Nostocales</taxon>
        <taxon>Nostocaceae</taxon>
        <taxon>Anabaena</taxon>
    </lineage>
</organism>
<dbReference type="NCBIfam" id="TIGR01733">
    <property type="entry name" value="AA-adenyl-dom"/>
    <property type="match status" value="1"/>
</dbReference>
<evidence type="ECO:0000259" key="6">
    <source>
        <dbReference type="PROSITE" id="PS50075"/>
    </source>
</evidence>
<dbReference type="InterPro" id="IPR036736">
    <property type="entry name" value="ACP-like_sf"/>
</dbReference>
<dbReference type="GO" id="GO:0044550">
    <property type="term" value="P:secondary metabolite biosynthetic process"/>
    <property type="evidence" value="ECO:0007669"/>
    <property type="project" value="UniProtKB-ARBA"/>
</dbReference>
<evidence type="ECO:0000256" key="2">
    <source>
        <dbReference type="ARBA" id="ARBA00006432"/>
    </source>
</evidence>
<feature type="domain" description="Carrier" evidence="6">
    <location>
        <begin position="1031"/>
        <end position="1105"/>
    </location>
</feature>
<dbReference type="GO" id="GO:0043041">
    <property type="term" value="P:amino acid activation for nonribosomal peptide biosynthetic process"/>
    <property type="evidence" value="ECO:0007669"/>
    <property type="project" value="UniProtKB-ARBA"/>
</dbReference>
<evidence type="ECO:0000256" key="1">
    <source>
        <dbReference type="ARBA" id="ARBA00001957"/>
    </source>
</evidence>
<dbReference type="SUPFAM" id="SSF47336">
    <property type="entry name" value="ACP-like"/>
    <property type="match status" value="1"/>
</dbReference>
<dbReference type="CDD" id="cd05930">
    <property type="entry name" value="A_NRPS"/>
    <property type="match status" value="1"/>
</dbReference>
<dbReference type="InterPro" id="IPR023213">
    <property type="entry name" value="CAT-like_dom_sf"/>
</dbReference>
<dbReference type="InterPro" id="IPR020459">
    <property type="entry name" value="AMP-binding"/>
</dbReference>
<dbReference type="PROSITE" id="PS00455">
    <property type="entry name" value="AMP_BINDING"/>
    <property type="match status" value="1"/>
</dbReference>
<gene>
    <name evidence="7" type="ORF">H6G06_07685</name>
</gene>
<dbReference type="EMBL" id="JACJQU010000003">
    <property type="protein sequence ID" value="MBD2293371.1"/>
    <property type="molecule type" value="Genomic_DNA"/>
</dbReference>
<dbReference type="Gene3D" id="3.30.559.10">
    <property type="entry name" value="Chloramphenicol acetyltransferase-like domain"/>
    <property type="match status" value="2"/>
</dbReference>
<dbReference type="PROSITE" id="PS50075">
    <property type="entry name" value="CARRIER"/>
    <property type="match status" value="1"/>
</dbReference>
<keyword evidence="8" id="KW-1185">Reference proteome</keyword>
<dbReference type="NCBIfam" id="TIGR01720">
    <property type="entry name" value="NRPS-para261"/>
    <property type="match status" value="1"/>
</dbReference>
<dbReference type="Pfam" id="PF00668">
    <property type="entry name" value="Condensation"/>
    <property type="match status" value="2"/>
</dbReference>
<sequence>MVCLMRKQNKHYKTAKPQSSKRGESIMDLSAEKLDLLALLLEEEDIEYTPVQTILPRKNTDKLELSFAQKRLWILNQLEPGNPFYNIPAAIKLKGKLDIDALERSFNEIIQRHEVLRTKFNVIDGQPILEIVPQQTINLLIVDLREIAITEREAKVQSLADAKFRKPFNLAFEALLRGTLLQLDEAEYILLLTMHHIVSDGWSTDILIREVAAIYECFTQGKPSPLPQLTIQYTDYAIWQRKWLQGEVLETQINYWKQQLAGSLPILELPTDRPRPKIKTYQGAKQYFQLSPEISLALKTLSQKQDCTLFMTLLAAFKVLLYRYTGLEDIIVGSPIANRNRAEIESLIGFFVNTLVLRTDLSDHFTFVGLLNRVRETTLSAYAHQDLPFDVLVEELQPQRDLSHTPLFQVMFVLQNAPISAVELSGLTVEPLTSENGNAKFDLTLVTEETDSGIKVGWEYNTDLFNAETITCIGENFQTLLEGIVANPQQRITELSLLTQQQQHQLLVDGNNNQSEYDLDKCIHQLFAEQVERTPNAVAVVFGKQQFTYRELNNQANQLACYLQKIGVKPDVLVGICVERSLEMVVGLLGILKAGGAYLPLDPNYPQERLEFMAKDADIWVLLTQEKLVNLFPQHQAEIICLDSCEVINPDILCVSASLREVQPDNLAYVIYTSGSTGKPKGVMISHRALCNHTLWMQSAFPLTESDRVLQKTPFSFDASVWEFYAPLVAGGKLILAKPDGHQDTAYLVDLIAQENITILQLVPSLLRVLLKEKNLKNCHSLRRVFCGGEVLTFDLQNKLFQILPNVELCNLYGPTEATIDTTYYKCKYEDKRPIVPIGRAIANTQIYLLDIHLQPVPIGVPGEIYIGGAGLARGYLNRPDLTAEKFITNPFLPNSKLYKTGDLARYLLDGNIEFIERIDGQVKLRGFRIELGEIETQLNQHLQVKQAVVLVREDVPGEKRLVAYIIPDQKHSLTVSELRNFLKQNLPDYMIPTVFILLDNLPFLPNGKIDRKALPAPDKARPDLQAVFAAPRTQTEETLVRIWSEVLRLDNVGINDNFFELGGDSILSLQVIAKANQAGLQLTPKQIFEYQTIADLALVASTNKKIFIKQGIVTGSLPLTPIQNWFFDQELLDYHHWNQSVMLEVDQTCNPILLEQVVKQLILHHDALRLQFENTEFGWKSIISQPENISNFSIIDLSKLPEDEQYQAIEIKANALQASLNLSQGQLVKVALFKLGDNQPNRLLIIIHHLAVDGISWRILLEDLQTAYQQVRQSEKIQLPAKTTSVKQWAEKLQKYAKSETVKSEINYWLYQHNQNISPLPVDYPNGENTVDLACTVSVTLTPEETTSLLLEVPATYQTQINDILLTALVQTFQQWTANSSLLVNLEGHGREDILENVDLSRTVGWFTTIFPVLLDITAVVEPGAALKTVKEQLRSIPHKGINYGVLRYLSEKSITEKVQTLPEAEVTFNYLGQFDQIISQTSIFKPALESTGNNQSPRGKRNSLLEVNSLIVDGKLRLNWTYSKALHQPETVEKLAQEYLEKLRSLILHCLSPNAGGFTPSDFPQMNFSQAELDQLIAELD</sequence>
<dbReference type="CDD" id="cd19531">
    <property type="entry name" value="LCL_NRPS-like"/>
    <property type="match status" value="1"/>
</dbReference>
<dbReference type="InterPro" id="IPR010060">
    <property type="entry name" value="NRPS_synth"/>
</dbReference>
<dbReference type="GO" id="GO:0008610">
    <property type="term" value="P:lipid biosynthetic process"/>
    <property type="evidence" value="ECO:0007669"/>
    <property type="project" value="UniProtKB-ARBA"/>
</dbReference>
<comment type="similarity">
    <text evidence="2">Belongs to the ATP-dependent AMP-binding enzyme family.</text>
</comment>
<accession>A0A926WF16</accession>
<dbReference type="FunFam" id="2.30.38.10:FF:000001">
    <property type="entry name" value="Non-ribosomal peptide synthetase PvdI"/>
    <property type="match status" value="1"/>
</dbReference>
<comment type="cofactor">
    <cofactor evidence="1">
        <name>pantetheine 4'-phosphate</name>
        <dbReference type="ChEBI" id="CHEBI:47942"/>
    </cofactor>
</comment>
<dbReference type="FunFam" id="1.10.1200.10:FF:000005">
    <property type="entry name" value="Nonribosomal peptide synthetase 1"/>
    <property type="match status" value="1"/>
</dbReference>
<evidence type="ECO:0000313" key="7">
    <source>
        <dbReference type="EMBL" id="MBD2293371.1"/>
    </source>
</evidence>
<dbReference type="Gene3D" id="2.30.38.10">
    <property type="entry name" value="Luciferase, Domain 3"/>
    <property type="match status" value="1"/>
</dbReference>
<evidence type="ECO:0000256" key="3">
    <source>
        <dbReference type="ARBA" id="ARBA00022450"/>
    </source>
</evidence>
<dbReference type="GO" id="GO:0003824">
    <property type="term" value="F:catalytic activity"/>
    <property type="evidence" value="ECO:0007669"/>
    <property type="project" value="InterPro"/>
</dbReference>
<dbReference type="Gene3D" id="3.40.50.980">
    <property type="match status" value="2"/>
</dbReference>
<dbReference type="PRINTS" id="PR00154">
    <property type="entry name" value="AMPBINDING"/>
</dbReference>
<evidence type="ECO:0000256" key="5">
    <source>
        <dbReference type="ARBA" id="ARBA00023194"/>
    </source>
</evidence>
<dbReference type="FunFam" id="3.30.559.10:FF:000012">
    <property type="entry name" value="Non-ribosomal peptide synthetase"/>
    <property type="match status" value="1"/>
</dbReference>
<dbReference type="InterPro" id="IPR045851">
    <property type="entry name" value="AMP-bd_C_sf"/>
</dbReference>
<evidence type="ECO:0000313" key="8">
    <source>
        <dbReference type="Proteomes" id="UP000662185"/>
    </source>
</evidence>
<dbReference type="CDD" id="cd19534">
    <property type="entry name" value="E_NRPS"/>
    <property type="match status" value="1"/>
</dbReference>
<dbReference type="FunFam" id="3.30.300.30:FF:000010">
    <property type="entry name" value="Enterobactin synthetase component F"/>
    <property type="match status" value="1"/>
</dbReference>
<comment type="caution">
    <text evidence="7">The sequence shown here is derived from an EMBL/GenBank/DDBJ whole genome shotgun (WGS) entry which is preliminary data.</text>
</comment>
<dbReference type="PANTHER" id="PTHR45398:SF1">
    <property type="entry name" value="ENZYME, PUTATIVE (JCVI)-RELATED"/>
    <property type="match status" value="1"/>
</dbReference>
<dbReference type="Pfam" id="PF13193">
    <property type="entry name" value="AMP-binding_C"/>
    <property type="match status" value="1"/>
</dbReference>
<dbReference type="InterPro" id="IPR010071">
    <property type="entry name" value="AA_adenyl_dom"/>
</dbReference>